<gene>
    <name evidence="7" type="ORF">GCM10010302_27370</name>
</gene>
<comment type="subunit">
    <text evidence="3">Homotrimer.</text>
</comment>
<organism evidence="7 8">
    <name type="scientific">Streptomyces polychromogenes</name>
    <dbReference type="NCBI Taxonomy" id="67342"/>
    <lineage>
        <taxon>Bacteria</taxon>
        <taxon>Bacillati</taxon>
        <taxon>Actinomycetota</taxon>
        <taxon>Actinomycetes</taxon>
        <taxon>Kitasatosporales</taxon>
        <taxon>Streptomycetaceae</taxon>
        <taxon>Streptomyces</taxon>
    </lineage>
</organism>
<evidence type="ECO:0000256" key="1">
    <source>
        <dbReference type="ARBA" id="ARBA00004761"/>
    </source>
</evidence>
<evidence type="ECO:0000256" key="6">
    <source>
        <dbReference type="SAM" id="MobiDB-lite"/>
    </source>
</evidence>
<comment type="similarity">
    <text evidence="2">Belongs to the KHG/KDPG aldolase family.</text>
</comment>
<feature type="compositionally biased region" description="Low complexity" evidence="6">
    <location>
        <begin position="262"/>
        <end position="298"/>
    </location>
</feature>
<evidence type="ECO:0000313" key="7">
    <source>
        <dbReference type="EMBL" id="GAA0287528.1"/>
    </source>
</evidence>
<evidence type="ECO:0000256" key="5">
    <source>
        <dbReference type="ARBA" id="ARBA00023277"/>
    </source>
</evidence>
<evidence type="ECO:0000313" key="8">
    <source>
        <dbReference type="Proteomes" id="UP001501867"/>
    </source>
</evidence>
<reference evidence="8" key="1">
    <citation type="journal article" date="2019" name="Int. J. Syst. Evol. Microbiol.">
        <title>The Global Catalogue of Microorganisms (GCM) 10K type strain sequencing project: providing services to taxonomists for standard genome sequencing and annotation.</title>
        <authorList>
            <consortium name="The Broad Institute Genomics Platform"/>
            <consortium name="The Broad Institute Genome Sequencing Center for Infectious Disease"/>
            <person name="Wu L."/>
            <person name="Ma J."/>
        </authorList>
    </citation>
    <scope>NUCLEOTIDE SEQUENCE [LARGE SCALE GENOMIC DNA]</scope>
    <source>
        <strain evidence="8">JCM 4505</strain>
    </source>
</reference>
<dbReference type="InterPro" id="IPR013785">
    <property type="entry name" value="Aldolase_TIM"/>
</dbReference>
<feature type="compositionally biased region" description="Pro residues" evidence="6">
    <location>
        <begin position="299"/>
        <end position="315"/>
    </location>
</feature>
<keyword evidence="5" id="KW-0119">Carbohydrate metabolism</keyword>
<evidence type="ECO:0000256" key="2">
    <source>
        <dbReference type="ARBA" id="ARBA00006906"/>
    </source>
</evidence>
<dbReference type="Proteomes" id="UP001501867">
    <property type="component" value="Unassembled WGS sequence"/>
</dbReference>
<keyword evidence="4" id="KW-0456">Lyase</keyword>
<accession>A0ABP3F075</accession>
<keyword evidence="8" id="KW-1185">Reference proteome</keyword>
<comment type="pathway">
    <text evidence="1">Carbohydrate acid metabolism.</text>
</comment>
<comment type="caution">
    <text evidence="7">The sequence shown here is derived from an EMBL/GenBank/DDBJ whole genome shotgun (WGS) entry which is preliminary data.</text>
</comment>
<name>A0ABP3F075_9ACTN</name>
<dbReference type="PANTHER" id="PTHR30246:SF1">
    <property type="entry name" value="2-DEHYDRO-3-DEOXY-6-PHOSPHOGALACTONATE ALDOLASE-RELATED"/>
    <property type="match status" value="1"/>
</dbReference>
<feature type="region of interest" description="Disordered" evidence="6">
    <location>
        <begin position="202"/>
        <end position="315"/>
    </location>
</feature>
<protein>
    <recommendedName>
        <fullName evidence="9">Aldolase</fullName>
    </recommendedName>
</protein>
<evidence type="ECO:0000256" key="3">
    <source>
        <dbReference type="ARBA" id="ARBA00011233"/>
    </source>
</evidence>
<proteinExistence type="inferred from homology"/>
<dbReference type="CDD" id="cd00452">
    <property type="entry name" value="KDPG_aldolase"/>
    <property type="match status" value="1"/>
</dbReference>
<sequence>MRPYEVLAAQRLLPVLRSADADEAVRATATLLAAGCRAVELTTSVPGWAGAVARTAGLADALGRPALIGVGTVTTAAQARAALDAGAGFLVSPYPAPEVREVARRRGAAFVEGGYTPGEIAAAVRRSGAAKVFPAHVGGPAFLRSLRAVLPDGALLIPTGGIAPGEVRDWLAAGASAVGIGSGLPTEPAELAALFASLASDAAPPGGRRARAHDAGAPAHEDTGAPPGHPAGPGAAAAASDGARAVPGTGRPAPGRAPRPPVAGSAPPGERPAGPEDGAAGPGGRRPFAPDAMRATPDAGPPVPPARPPAPCGEA</sequence>
<feature type="compositionally biased region" description="Low complexity" evidence="6">
    <location>
        <begin position="232"/>
        <end position="254"/>
    </location>
</feature>
<dbReference type="EMBL" id="BAAABV010000015">
    <property type="protein sequence ID" value="GAA0287528.1"/>
    <property type="molecule type" value="Genomic_DNA"/>
</dbReference>
<dbReference type="Gene3D" id="3.20.20.70">
    <property type="entry name" value="Aldolase class I"/>
    <property type="match status" value="1"/>
</dbReference>
<dbReference type="Pfam" id="PF01081">
    <property type="entry name" value="Aldolase"/>
    <property type="match status" value="1"/>
</dbReference>
<dbReference type="SUPFAM" id="SSF51569">
    <property type="entry name" value="Aldolase"/>
    <property type="match status" value="1"/>
</dbReference>
<dbReference type="InterPro" id="IPR000887">
    <property type="entry name" value="Aldlse_KDPG_KHG"/>
</dbReference>
<dbReference type="PANTHER" id="PTHR30246">
    <property type="entry name" value="2-KETO-3-DEOXY-6-PHOSPHOGLUCONATE ALDOLASE"/>
    <property type="match status" value="1"/>
</dbReference>
<evidence type="ECO:0000256" key="4">
    <source>
        <dbReference type="ARBA" id="ARBA00023239"/>
    </source>
</evidence>
<evidence type="ECO:0008006" key="9">
    <source>
        <dbReference type="Google" id="ProtNLM"/>
    </source>
</evidence>